<dbReference type="PRINTS" id="PR00980">
    <property type="entry name" value="TRNASYNTHALA"/>
</dbReference>
<keyword evidence="5 11" id="KW-0547">Nucleotide-binding</keyword>
<evidence type="ECO:0000256" key="11">
    <source>
        <dbReference type="HAMAP-Rule" id="MF_00036"/>
    </source>
</evidence>
<comment type="similarity">
    <text evidence="1 11">Belongs to the class-II aminoacyl-tRNA synthetase family.</text>
</comment>
<dbReference type="FunFam" id="3.30.980.10:FF:000004">
    <property type="entry name" value="Alanine--tRNA ligase, cytoplasmic"/>
    <property type="match status" value="1"/>
</dbReference>
<dbReference type="GO" id="GO:0008270">
    <property type="term" value="F:zinc ion binding"/>
    <property type="evidence" value="ECO:0007669"/>
    <property type="project" value="UniProtKB-UniRule"/>
</dbReference>
<organism evidence="13 14">
    <name type="scientific">Candidatus Desulfovibrio kirbyi</name>
    <dbReference type="NCBI Taxonomy" id="2696086"/>
    <lineage>
        <taxon>Bacteria</taxon>
        <taxon>Pseudomonadati</taxon>
        <taxon>Thermodesulfobacteriota</taxon>
        <taxon>Desulfovibrionia</taxon>
        <taxon>Desulfovibrionales</taxon>
        <taxon>Desulfovibrionaceae</taxon>
        <taxon>Desulfovibrio</taxon>
    </lineage>
</organism>
<evidence type="ECO:0000259" key="12">
    <source>
        <dbReference type="PROSITE" id="PS50860"/>
    </source>
</evidence>
<feature type="binding site" evidence="11">
    <location>
        <position position="597"/>
    </location>
    <ligand>
        <name>Zn(2+)</name>
        <dbReference type="ChEBI" id="CHEBI:29105"/>
    </ligand>
</feature>
<comment type="subcellular location">
    <subcellularLocation>
        <location evidence="11">Cytoplasm</location>
    </subcellularLocation>
</comment>
<dbReference type="PROSITE" id="PS50860">
    <property type="entry name" value="AA_TRNA_LIGASE_II_ALA"/>
    <property type="match status" value="1"/>
</dbReference>
<dbReference type="InterPro" id="IPR018163">
    <property type="entry name" value="Thr/Ala-tRNA-synth_IIc_edit"/>
</dbReference>
<dbReference type="InterPro" id="IPR012947">
    <property type="entry name" value="tRNA_SAD"/>
</dbReference>
<dbReference type="InterPro" id="IPR045864">
    <property type="entry name" value="aa-tRNA-synth_II/BPL/LPL"/>
</dbReference>
<keyword evidence="8 11" id="KW-0694">RNA-binding</keyword>
<evidence type="ECO:0000256" key="1">
    <source>
        <dbReference type="ARBA" id="ARBA00008226"/>
    </source>
</evidence>
<comment type="catalytic activity">
    <reaction evidence="11">
        <text>tRNA(Ala) + L-alanine + ATP = L-alanyl-tRNA(Ala) + AMP + diphosphate</text>
        <dbReference type="Rhea" id="RHEA:12540"/>
        <dbReference type="Rhea" id="RHEA-COMP:9657"/>
        <dbReference type="Rhea" id="RHEA-COMP:9923"/>
        <dbReference type="ChEBI" id="CHEBI:30616"/>
        <dbReference type="ChEBI" id="CHEBI:33019"/>
        <dbReference type="ChEBI" id="CHEBI:57972"/>
        <dbReference type="ChEBI" id="CHEBI:78442"/>
        <dbReference type="ChEBI" id="CHEBI:78497"/>
        <dbReference type="ChEBI" id="CHEBI:456215"/>
        <dbReference type="EC" id="6.1.1.7"/>
    </reaction>
</comment>
<evidence type="ECO:0000256" key="6">
    <source>
        <dbReference type="ARBA" id="ARBA00022833"/>
    </source>
</evidence>
<dbReference type="SUPFAM" id="SSF101353">
    <property type="entry name" value="Putative anticodon-binding domain of alanyl-tRNA synthetase (AlaRS)"/>
    <property type="match status" value="1"/>
</dbReference>
<dbReference type="InterPro" id="IPR018165">
    <property type="entry name" value="Ala-tRNA-synth_IIc_core"/>
</dbReference>
<dbReference type="CDD" id="cd00673">
    <property type="entry name" value="AlaRS_core"/>
    <property type="match status" value="1"/>
</dbReference>
<dbReference type="SUPFAM" id="SSF50447">
    <property type="entry name" value="Translation proteins"/>
    <property type="match status" value="1"/>
</dbReference>
<dbReference type="InterPro" id="IPR009000">
    <property type="entry name" value="Transl_B-barrel_sf"/>
</dbReference>
<dbReference type="EMBL" id="BLLL01000006">
    <property type="protein sequence ID" value="GFH62828.1"/>
    <property type="molecule type" value="Genomic_DNA"/>
</dbReference>
<dbReference type="EC" id="6.1.1.7" evidence="11"/>
<keyword evidence="4 11" id="KW-0479">Metal-binding</keyword>
<gene>
    <name evidence="11 13" type="primary">alaS</name>
    <name evidence="13" type="ORF">ZNDK_0599</name>
</gene>
<feature type="binding site" evidence="11">
    <location>
        <position position="700"/>
    </location>
    <ligand>
        <name>Zn(2+)</name>
        <dbReference type="ChEBI" id="CHEBI:29105"/>
    </ligand>
</feature>
<dbReference type="GO" id="GO:0002161">
    <property type="term" value="F:aminoacyl-tRNA deacylase activity"/>
    <property type="evidence" value="ECO:0007669"/>
    <property type="project" value="TreeGrafter"/>
</dbReference>
<evidence type="ECO:0000256" key="8">
    <source>
        <dbReference type="ARBA" id="ARBA00022884"/>
    </source>
</evidence>
<dbReference type="InterPro" id="IPR002318">
    <property type="entry name" value="Ala-tRNA-lgiase_IIc"/>
</dbReference>
<comment type="cofactor">
    <cofactor evidence="11">
        <name>Zn(2+)</name>
        <dbReference type="ChEBI" id="CHEBI:29105"/>
    </cofactor>
    <text evidence="11">Binds 1 zinc ion per subunit.</text>
</comment>
<dbReference type="GO" id="GO:0005829">
    <property type="term" value="C:cytosol"/>
    <property type="evidence" value="ECO:0007669"/>
    <property type="project" value="TreeGrafter"/>
</dbReference>
<evidence type="ECO:0000256" key="10">
    <source>
        <dbReference type="ARBA" id="ARBA00023146"/>
    </source>
</evidence>
<dbReference type="FunFam" id="3.30.930.10:FF:000004">
    <property type="entry name" value="Alanine--tRNA ligase"/>
    <property type="match status" value="1"/>
</dbReference>
<evidence type="ECO:0000256" key="7">
    <source>
        <dbReference type="ARBA" id="ARBA00022840"/>
    </source>
</evidence>
<feature type="binding site" evidence="11">
    <location>
        <position position="593"/>
    </location>
    <ligand>
        <name>Zn(2+)</name>
        <dbReference type="ChEBI" id="CHEBI:29105"/>
    </ligand>
</feature>
<keyword evidence="9 11" id="KW-0648">Protein biosynthesis</keyword>
<evidence type="ECO:0000256" key="9">
    <source>
        <dbReference type="ARBA" id="ARBA00022917"/>
    </source>
</evidence>
<sequence>MLTAKEIRRRFLAFFKAHGHTLVPSTPLIPPNDPTLLFTNAGMVQFKKLFLGEEKREYSRAVSCQKCLRVSGKHNDLENVGRTARHHTFFEMLGNFSFGDYFKREAIALAWEFVTGELGLPVRDLYVTVFRDDNETVALWREIASLPDARIVRMGEKDNFWTMGDTGPCGPCSEIYIDQGADMACGPDCGIGKCDCDRFLEIWNLVFTQFDQFSDGTRAPLAAPNIDTGMGLERIAAVCQGKRSNFDCDLFQEIIQHAAALARVTYSFSAPDTNDMDTALRVIADHSRAAAFLIADGVLPSNENRGYVLRRLIRRALRFATLINVNEPFLYKTARKTADTMARDYPELAASAKFISRAVFEEEQRFSLTLEKGLHLLDEELQHLEKRGKTEISGDFCFKLYDTYGFPLDIVTDVAGKRGFTANAADFEKNMLEQRMRARASRKKTLRDKQEGAHRLEKDCLRSVKDAEGLCSLRTWGGGGTAPRPIFVGYENLTVQSRIVALLDANGQPVERLKQGEHGFVVTGKTPFYGESGGQAGDCGLLESATGQAEVTTTLKPDIIIPSISVNQGCLLLDQEVVLRVDSTARAGTARNHTATHLLHAALRRTLGTHVRQAGSLVDSRRLRFDFSHITALTQEELAAVEKDVNRAVFADFPVIAKEMPREEALALGATALFDEKYGSSVRAVRVGQPENNAESLELCGGTHVCRTGEIGVFLIVSESGVAAGTRRIEALTGWNAYSLALEQRTELSALSTLLKTRPGQLAERVQLMQSDIKKLRKAAEKTSSVTTDPLRDLEEIRGIRVLTMQIPSLSVHALREHMDTVRSRLTSSTVACLAAVEEGKVTLLLYVSKDLHSSFTAPALIREVAAVCGGSGGGRPDLAQAGGTLPDGLPKAFALLKSLIADTPK</sequence>
<keyword evidence="11" id="KW-0963">Cytoplasm</keyword>
<dbReference type="InterPro" id="IPR018162">
    <property type="entry name" value="Ala-tRNA-ligase_IIc_anticod-bd"/>
</dbReference>
<keyword evidence="2 11" id="KW-0820">tRNA-binding</keyword>
<dbReference type="GO" id="GO:0005524">
    <property type="term" value="F:ATP binding"/>
    <property type="evidence" value="ECO:0007669"/>
    <property type="project" value="UniProtKB-UniRule"/>
</dbReference>
<dbReference type="InterPro" id="IPR023033">
    <property type="entry name" value="Ala_tRNA_ligase_euk/bac"/>
</dbReference>
<dbReference type="AlphaFoldDB" id="A0A6L2R5I1"/>
<evidence type="ECO:0000256" key="4">
    <source>
        <dbReference type="ARBA" id="ARBA00022723"/>
    </source>
</evidence>
<dbReference type="InterPro" id="IPR050058">
    <property type="entry name" value="Ala-tRNA_ligase"/>
</dbReference>
<dbReference type="GO" id="GO:0000049">
    <property type="term" value="F:tRNA binding"/>
    <property type="evidence" value="ECO:0007669"/>
    <property type="project" value="UniProtKB-KW"/>
</dbReference>
<name>A0A6L2R5I1_9BACT</name>
<keyword evidence="6 11" id="KW-0862">Zinc</keyword>
<dbReference type="Gene3D" id="3.30.54.20">
    <property type="match status" value="1"/>
</dbReference>
<dbReference type="Gene3D" id="2.40.30.130">
    <property type="match status" value="1"/>
</dbReference>
<dbReference type="Gene3D" id="3.30.980.10">
    <property type="entry name" value="Threonyl-trna Synthetase, Chain A, domain 2"/>
    <property type="match status" value="1"/>
</dbReference>
<dbReference type="SUPFAM" id="SSF55186">
    <property type="entry name" value="ThrRS/AlaRS common domain"/>
    <property type="match status" value="1"/>
</dbReference>
<dbReference type="Gene3D" id="3.10.310.40">
    <property type="match status" value="1"/>
</dbReference>
<comment type="domain">
    <text evidence="11">Consists of three domains; the N-terminal catalytic domain, the editing domain and the C-terminal C-Ala domain. The editing domain removes incorrectly charged amino acids, while the C-Ala domain, along with tRNA(Ala), serves as a bridge to cooperatively bring together the editing and aminoacylation centers thus stimulating deacylation of misacylated tRNAs.</text>
</comment>
<dbReference type="Pfam" id="PF02272">
    <property type="entry name" value="DHHA1"/>
    <property type="match status" value="1"/>
</dbReference>
<dbReference type="Gene3D" id="3.30.930.10">
    <property type="entry name" value="Bira Bifunctional Protein, Domain 2"/>
    <property type="match status" value="1"/>
</dbReference>
<dbReference type="PANTHER" id="PTHR11777:SF9">
    <property type="entry name" value="ALANINE--TRNA LIGASE, CYTOPLASMIC"/>
    <property type="match status" value="1"/>
</dbReference>
<accession>A0A6L2R5I1</accession>
<dbReference type="Pfam" id="PF01411">
    <property type="entry name" value="tRNA-synt_2c"/>
    <property type="match status" value="1"/>
</dbReference>
<keyword evidence="10 11" id="KW-0030">Aminoacyl-tRNA synthetase</keyword>
<protein>
    <recommendedName>
        <fullName evidence="11">Alanine--tRNA ligase</fullName>
        <ecNumber evidence="11">6.1.1.7</ecNumber>
    </recommendedName>
    <alternativeName>
        <fullName evidence="11">Alanyl-tRNA synthetase</fullName>
        <shortName evidence="11">AlaRS</shortName>
    </alternativeName>
</protein>
<feature type="domain" description="Alanyl-transfer RNA synthetases family profile" evidence="12">
    <location>
        <begin position="2"/>
        <end position="743"/>
    </location>
</feature>
<dbReference type="GO" id="GO:0006419">
    <property type="term" value="P:alanyl-tRNA aminoacylation"/>
    <property type="evidence" value="ECO:0007669"/>
    <property type="project" value="UniProtKB-UniRule"/>
</dbReference>
<dbReference type="InterPro" id="IPR003156">
    <property type="entry name" value="DHHA1_dom"/>
</dbReference>
<reference evidence="13 14" key="1">
    <citation type="journal article" date="2020" name="ISME J.">
        <title>Parallel Reductive Genome Evolution in Desulfovibrio Ectosymbionts Independently Acquired by Trichonympha Protists in the Termite Gut.</title>
        <authorList>
            <person name="Takeuchi M."/>
            <person name="Kuwahara H."/>
            <person name="Murakami T."/>
            <person name="Takahashi K."/>
            <person name="Kajitani R."/>
            <person name="Toyoda A."/>
            <person name="Itoh T."/>
            <person name="Ohkuma M."/>
            <person name="Hongoh Y."/>
        </authorList>
    </citation>
    <scope>NUCLEOTIDE SEQUENCE [LARGE SCALE GENOMIC DNA]</scope>
    <source>
        <strain evidence="13">ZnDsv-02</strain>
    </source>
</reference>
<dbReference type="PANTHER" id="PTHR11777">
    <property type="entry name" value="ALANYL-TRNA SYNTHETASE"/>
    <property type="match status" value="1"/>
</dbReference>
<dbReference type="Pfam" id="PF07973">
    <property type="entry name" value="tRNA_SAD"/>
    <property type="match status" value="1"/>
</dbReference>
<dbReference type="InterPro" id="IPR018164">
    <property type="entry name" value="Ala-tRNA-synth_IIc_N"/>
</dbReference>
<feature type="binding site" evidence="11">
    <location>
        <position position="704"/>
    </location>
    <ligand>
        <name>Zn(2+)</name>
        <dbReference type="ChEBI" id="CHEBI:29105"/>
    </ligand>
</feature>
<dbReference type="SMART" id="SM00863">
    <property type="entry name" value="tRNA_SAD"/>
    <property type="match status" value="1"/>
</dbReference>
<evidence type="ECO:0000256" key="5">
    <source>
        <dbReference type="ARBA" id="ARBA00022741"/>
    </source>
</evidence>
<keyword evidence="3 11" id="KW-0436">Ligase</keyword>
<dbReference type="SUPFAM" id="SSF55681">
    <property type="entry name" value="Class II aaRS and biotin synthetases"/>
    <property type="match status" value="1"/>
</dbReference>
<dbReference type="HAMAP" id="MF_00036_B">
    <property type="entry name" value="Ala_tRNA_synth_B"/>
    <property type="match status" value="1"/>
</dbReference>
<keyword evidence="7 11" id="KW-0067">ATP-binding</keyword>
<dbReference type="Gene3D" id="6.10.250.550">
    <property type="match status" value="1"/>
</dbReference>
<evidence type="ECO:0000313" key="13">
    <source>
        <dbReference type="EMBL" id="GFH62828.1"/>
    </source>
</evidence>
<evidence type="ECO:0000313" key="14">
    <source>
        <dbReference type="Proteomes" id="UP000505077"/>
    </source>
</evidence>
<comment type="caution">
    <text evidence="13">The sequence shown here is derived from an EMBL/GenBank/DDBJ whole genome shotgun (WGS) entry which is preliminary data.</text>
</comment>
<evidence type="ECO:0000256" key="3">
    <source>
        <dbReference type="ARBA" id="ARBA00022598"/>
    </source>
</evidence>
<dbReference type="FunFam" id="3.10.310.40:FF:000001">
    <property type="entry name" value="Alanine--tRNA ligase"/>
    <property type="match status" value="1"/>
</dbReference>
<dbReference type="NCBIfam" id="TIGR00344">
    <property type="entry name" value="alaS"/>
    <property type="match status" value="1"/>
</dbReference>
<comment type="function">
    <text evidence="11">Catalyzes the attachment of alanine to tRNA(Ala) in a two-step reaction: alanine is first activated by ATP to form Ala-AMP and then transferred to the acceptor end of tRNA(Ala). Also edits incorrectly charged Ser-tRNA(Ala) and Gly-tRNA(Ala) via its editing domain.</text>
</comment>
<dbReference type="GO" id="GO:0004813">
    <property type="term" value="F:alanine-tRNA ligase activity"/>
    <property type="evidence" value="ECO:0007669"/>
    <property type="project" value="UniProtKB-UniRule"/>
</dbReference>
<evidence type="ECO:0000256" key="2">
    <source>
        <dbReference type="ARBA" id="ARBA00022555"/>
    </source>
</evidence>
<proteinExistence type="inferred from homology"/>
<dbReference type="Proteomes" id="UP000505077">
    <property type="component" value="Unassembled WGS sequence"/>
</dbReference>